<dbReference type="EMBL" id="CCYA01000252">
    <property type="protein sequence ID" value="CEH15159.1"/>
    <property type="molecule type" value="Genomic_DNA"/>
</dbReference>
<feature type="region of interest" description="Disordered" evidence="1">
    <location>
        <begin position="51"/>
        <end position="70"/>
    </location>
</feature>
<evidence type="ECO:0000313" key="3">
    <source>
        <dbReference type="Proteomes" id="UP000054845"/>
    </source>
</evidence>
<name>A0A0P1BGM6_9BASI</name>
<proteinExistence type="predicted"/>
<dbReference type="AlphaFoldDB" id="A0A0P1BGM6"/>
<feature type="compositionally biased region" description="Low complexity" evidence="1">
    <location>
        <begin position="59"/>
        <end position="70"/>
    </location>
</feature>
<dbReference type="Proteomes" id="UP000054845">
    <property type="component" value="Unassembled WGS sequence"/>
</dbReference>
<evidence type="ECO:0000313" key="2">
    <source>
        <dbReference type="EMBL" id="CEH15159.1"/>
    </source>
</evidence>
<reference evidence="3" key="1">
    <citation type="submission" date="2014-09" db="EMBL/GenBank/DDBJ databases">
        <authorList>
            <person name="Sharma Rahul"/>
            <person name="Thines Marco"/>
        </authorList>
    </citation>
    <scope>NUCLEOTIDE SEQUENCE [LARGE SCALE GENOMIC DNA]</scope>
</reference>
<keyword evidence="3" id="KW-1185">Reference proteome</keyword>
<sequence>MAEASTRRLALIEAFARQQVPVAVHTSSEEQKVAQAKKEAQKMYDMIMQTFPDPPYPSSNPTTSTFVESE</sequence>
<organism evidence="2 3">
    <name type="scientific">Ceraceosorus bombacis</name>
    <dbReference type="NCBI Taxonomy" id="401625"/>
    <lineage>
        <taxon>Eukaryota</taxon>
        <taxon>Fungi</taxon>
        <taxon>Dikarya</taxon>
        <taxon>Basidiomycota</taxon>
        <taxon>Ustilaginomycotina</taxon>
        <taxon>Exobasidiomycetes</taxon>
        <taxon>Ceraceosorales</taxon>
        <taxon>Ceraceosoraceae</taxon>
        <taxon>Ceraceosorus</taxon>
    </lineage>
</organism>
<accession>A0A0P1BGM6</accession>
<protein>
    <submittedName>
        <fullName evidence="2">Uncharacterized protein</fullName>
    </submittedName>
</protein>
<evidence type="ECO:0000256" key="1">
    <source>
        <dbReference type="SAM" id="MobiDB-lite"/>
    </source>
</evidence>